<dbReference type="PROSITE" id="PS50928">
    <property type="entry name" value="ABC_TM1"/>
    <property type="match status" value="1"/>
</dbReference>
<dbReference type="CDD" id="cd06261">
    <property type="entry name" value="TM_PBP2"/>
    <property type="match status" value="1"/>
</dbReference>
<evidence type="ECO:0000256" key="3">
    <source>
        <dbReference type="ARBA" id="ARBA00022475"/>
    </source>
</evidence>
<keyword evidence="4 7" id="KW-0812">Transmembrane</keyword>
<evidence type="ECO:0000256" key="4">
    <source>
        <dbReference type="ARBA" id="ARBA00022692"/>
    </source>
</evidence>
<evidence type="ECO:0000256" key="7">
    <source>
        <dbReference type="RuleBase" id="RU363032"/>
    </source>
</evidence>
<organism evidence="9">
    <name type="scientific">Oceanithermus profundus</name>
    <dbReference type="NCBI Taxonomy" id="187137"/>
    <lineage>
        <taxon>Bacteria</taxon>
        <taxon>Thermotogati</taxon>
        <taxon>Deinococcota</taxon>
        <taxon>Deinococci</taxon>
        <taxon>Thermales</taxon>
        <taxon>Thermaceae</taxon>
        <taxon>Oceanithermus</taxon>
    </lineage>
</organism>
<dbReference type="GO" id="GO:0005886">
    <property type="term" value="C:plasma membrane"/>
    <property type="evidence" value="ECO:0007669"/>
    <property type="project" value="UniProtKB-SubCell"/>
</dbReference>
<keyword evidence="3" id="KW-1003">Cell membrane</keyword>
<protein>
    <submittedName>
        <fullName evidence="9">ABC transporter permease</fullName>
    </submittedName>
</protein>
<evidence type="ECO:0000256" key="1">
    <source>
        <dbReference type="ARBA" id="ARBA00004651"/>
    </source>
</evidence>
<dbReference type="Gene3D" id="1.10.3720.10">
    <property type="entry name" value="MetI-like"/>
    <property type="match status" value="1"/>
</dbReference>
<reference evidence="9" key="1">
    <citation type="journal article" date="2020" name="mSystems">
        <title>Genome- and Community-Level Interaction Insights into Carbon Utilization and Element Cycling Functions of Hydrothermarchaeota in Hydrothermal Sediment.</title>
        <authorList>
            <person name="Zhou Z."/>
            <person name="Liu Y."/>
            <person name="Xu W."/>
            <person name="Pan J."/>
            <person name="Luo Z.H."/>
            <person name="Li M."/>
        </authorList>
    </citation>
    <scope>NUCLEOTIDE SEQUENCE [LARGE SCALE GENOMIC DNA]</scope>
    <source>
        <strain evidence="9">HyVt-570</strain>
    </source>
</reference>
<comment type="subcellular location">
    <subcellularLocation>
        <location evidence="1 7">Cell membrane</location>
        <topology evidence="1 7">Multi-pass membrane protein</topology>
    </subcellularLocation>
</comment>
<sequence length="259" mass="27905">MGKARVRAYQLALLVLIVLGWEFSVRLGWVDAFFFSKPSDIAVRIYAWFASGEVYRHLWITLAETVLAFLSGTLAGVAFGLWLALSPTASAVLDPFLKALNSVPRVILAPIFTLWFGLGMASKVALGFTLVFFIAFFNTYQGIREVSPVVLANARMLGANRGQLLRHVYLPSAASWILSSLRTSVGFAVIGAVVGEYLGASAGLGYVISQAEGVFDTTSVFAGIVVLAVFVVLLDVGVSLVERKLLVWRPEPGQEGGTV</sequence>
<evidence type="ECO:0000256" key="5">
    <source>
        <dbReference type="ARBA" id="ARBA00022989"/>
    </source>
</evidence>
<accession>A0A7C4VKJ1</accession>
<keyword evidence="2 7" id="KW-0813">Transport</keyword>
<comment type="similarity">
    <text evidence="7">Belongs to the binding-protein-dependent transport system permease family.</text>
</comment>
<dbReference type="PANTHER" id="PTHR30151:SF20">
    <property type="entry name" value="ABC TRANSPORTER PERMEASE PROTEIN HI_0355-RELATED"/>
    <property type="match status" value="1"/>
</dbReference>
<dbReference type="GO" id="GO:0055085">
    <property type="term" value="P:transmembrane transport"/>
    <property type="evidence" value="ECO:0007669"/>
    <property type="project" value="InterPro"/>
</dbReference>
<gene>
    <name evidence="9" type="ORF">ENK37_05450</name>
</gene>
<feature type="transmembrane region" description="Helical" evidence="7">
    <location>
        <begin position="105"/>
        <end position="137"/>
    </location>
</feature>
<evidence type="ECO:0000256" key="2">
    <source>
        <dbReference type="ARBA" id="ARBA00022448"/>
    </source>
</evidence>
<dbReference type="Proteomes" id="UP000885759">
    <property type="component" value="Unassembled WGS sequence"/>
</dbReference>
<dbReference type="Pfam" id="PF00528">
    <property type="entry name" value="BPD_transp_1"/>
    <property type="match status" value="1"/>
</dbReference>
<dbReference type="InterPro" id="IPR000515">
    <property type="entry name" value="MetI-like"/>
</dbReference>
<proteinExistence type="inferred from homology"/>
<comment type="caution">
    <text evidence="9">The sequence shown here is derived from an EMBL/GenBank/DDBJ whole genome shotgun (WGS) entry which is preliminary data.</text>
</comment>
<dbReference type="EMBL" id="DRPZ01000144">
    <property type="protein sequence ID" value="HGY09482.1"/>
    <property type="molecule type" value="Genomic_DNA"/>
</dbReference>
<evidence type="ECO:0000313" key="9">
    <source>
        <dbReference type="EMBL" id="HGY09482.1"/>
    </source>
</evidence>
<evidence type="ECO:0000259" key="8">
    <source>
        <dbReference type="PROSITE" id="PS50928"/>
    </source>
</evidence>
<keyword evidence="6 7" id="KW-0472">Membrane</keyword>
<feature type="transmembrane region" description="Helical" evidence="7">
    <location>
        <begin position="220"/>
        <end position="241"/>
    </location>
</feature>
<dbReference type="AlphaFoldDB" id="A0A7C4VKJ1"/>
<dbReference type="SUPFAM" id="SSF161098">
    <property type="entry name" value="MetI-like"/>
    <property type="match status" value="1"/>
</dbReference>
<feature type="transmembrane region" description="Helical" evidence="7">
    <location>
        <begin position="66"/>
        <end position="85"/>
    </location>
</feature>
<name>A0A7C4VKJ1_9DEIN</name>
<dbReference type="InterPro" id="IPR035906">
    <property type="entry name" value="MetI-like_sf"/>
</dbReference>
<keyword evidence="5 7" id="KW-1133">Transmembrane helix</keyword>
<dbReference type="PANTHER" id="PTHR30151">
    <property type="entry name" value="ALKANE SULFONATE ABC TRANSPORTER-RELATED, MEMBRANE SUBUNIT"/>
    <property type="match status" value="1"/>
</dbReference>
<feature type="transmembrane region" description="Helical" evidence="7">
    <location>
        <begin position="185"/>
        <end position="208"/>
    </location>
</feature>
<feature type="domain" description="ABC transmembrane type-1" evidence="8">
    <location>
        <begin position="58"/>
        <end position="242"/>
    </location>
</feature>
<evidence type="ECO:0000256" key="6">
    <source>
        <dbReference type="ARBA" id="ARBA00023136"/>
    </source>
</evidence>